<keyword evidence="3" id="KW-1185">Reference proteome</keyword>
<name>K3XQJ7_SETIT</name>
<feature type="compositionally biased region" description="Basic and acidic residues" evidence="1">
    <location>
        <begin position="44"/>
        <end position="57"/>
    </location>
</feature>
<evidence type="ECO:0000313" key="3">
    <source>
        <dbReference type="Proteomes" id="UP000004995"/>
    </source>
</evidence>
<accession>K3XQJ7</accession>
<dbReference type="HOGENOM" id="CLU_1761946_0_0_1"/>
<evidence type="ECO:0000313" key="2">
    <source>
        <dbReference type="EnsemblPlants" id="KQL04993"/>
    </source>
</evidence>
<feature type="compositionally biased region" description="Basic residues" evidence="1">
    <location>
        <begin position="33"/>
        <end position="43"/>
    </location>
</feature>
<dbReference type="EMBL" id="AGNK02002953">
    <property type="status" value="NOT_ANNOTATED_CDS"/>
    <property type="molecule type" value="Genomic_DNA"/>
</dbReference>
<sequence length="148" mass="16737">MTFCLPATIYIRTDAKKKTLLLPRKDNKQAKTYKRREMGRRRQGAREEAVQGREQQHRGRNGVLSVDGPIPCSASSLPPIQTTFPLSLPVFIYNLHTKHGNPPMLMATLSSHHLHGTLEIYIYNKATLTCRLGAMQYSTATLCNCRLQ</sequence>
<reference evidence="3" key="1">
    <citation type="journal article" date="2012" name="Nat. Biotechnol.">
        <title>Reference genome sequence of the model plant Setaria.</title>
        <authorList>
            <person name="Bennetzen J.L."/>
            <person name="Schmutz J."/>
            <person name="Wang H."/>
            <person name="Percifield R."/>
            <person name="Hawkins J."/>
            <person name="Pontaroli A.C."/>
            <person name="Estep M."/>
            <person name="Feng L."/>
            <person name="Vaughn J.N."/>
            <person name="Grimwood J."/>
            <person name="Jenkins J."/>
            <person name="Barry K."/>
            <person name="Lindquist E."/>
            <person name="Hellsten U."/>
            <person name="Deshpande S."/>
            <person name="Wang X."/>
            <person name="Wu X."/>
            <person name="Mitros T."/>
            <person name="Triplett J."/>
            <person name="Yang X."/>
            <person name="Ye C.Y."/>
            <person name="Mauro-Herrera M."/>
            <person name="Wang L."/>
            <person name="Li P."/>
            <person name="Sharma M."/>
            <person name="Sharma R."/>
            <person name="Ronald P.C."/>
            <person name="Panaud O."/>
            <person name="Kellogg E.A."/>
            <person name="Brutnell T.P."/>
            <person name="Doust A.N."/>
            <person name="Tuskan G.A."/>
            <person name="Rokhsar D."/>
            <person name="Devos K.M."/>
        </authorList>
    </citation>
    <scope>NUCLEOTIDE SEQUENCE [LARGE SCALE GENOMIC DNA]</scope>
    <source>
        <strain evidence="3">cv. Yugu1</strain>
    </source>
</reference>
<dbReference type="EnsemblPlants" id="KQL04993">
    <property type="protein sequence ID" value="KQL04993"/>
    <property type="gene ID" value="SETIT_004183mg"/>
</dbReference>
<dbReference type="Proteomes" id="UP000004995">
    <property type="component" value="Unassembled WGS sequence"/>
</dbReference>
<protein>
    <submittedName>
        <fullName evidence="2">Uncharacterized protein</fullName>
    </submittedName>
</protein>
<dbReference type="Gramene" id="KQL04993">
    <property type="protein sequence ID" value="KQL04993"/>
    <property type="gene ID" value="SETIT_004183mg"/>
</dbReference>
<dbReference type="InParanoid" id="K3XQJ7"/>
<feature type="region of interest" description="Disordered" evidence="1">
    <location>
        <begin position="33"/>
        <end position="67"/>
    </location>
</feature>
<organism evidence="2 3">
    <name type="scientific">Setaria italica</name>
    <name type="common">Foxtail millet</name>
    <name type="synonym">Panicum italicum</name>
    <dbReference type="NCBI Taxonomy" id="4555"/>
    <lineage>
        <taxon>Eukaryota</taxon>
        <taxon>Viridiplantae</taxon>
        <taxon>Streptophyta</taxon>
        <taxon>Embryophyta</taxon>
        <taxon>Tracheophyta</taxon>
        <taxon>Spermatophyta</taxon>
        <taxon>Magnoliopsida</taxon>
        <taxon>Liliopsida</taxon>
        <taxon>Poales</taxon>
        <taxon>Poaceae</taxon>
        <taxon>PACMAD clade</taxon>
        <taxon>Panicoideae</taxon>
        <taxon>Panicodae</taxon>
        <taxon>Paniceae</taxon>
        <taxon>Cenchrinae</taxon>
        <taxon>Setaria</taxon>
    </lineage>
</organism>
<reference evidence="2" key="2">
    <citation type="submission" date="2018-08" db="UniProtKB">
        <authorList>
            <consortium name="EnsemblPlants"/>
        </authorList>
    </citation>
    <scope>IDENTIFICATION</scope>
    <source>
        <strain evidence="2">Yugu1</strain>
    </source>
</reference>
<proteinExistence type="predicted"/>
<evidence type="ECO:0000256" key="1">
    <source>
        <dbReference type="SAM" id="MobiDB-lite"/>
    </source>
</evidence>
<dbReference type="AlphaFoldDB" id="K3XQJ7"/>